<feature type="transmembrane region" description="Helical" evidence="13">
    <location>
        <begin position="354"/>
        <end position="374"/>
    </location>
</feature>
<keyword evidence="6" id="KW-0050">Antiport</keyword>
<proteinExistence type="inferred from homology"/>
<keyword evidence="5" id="KW-0813">Transport</keyword>
<dbReference type="NCBIfam" id="TIGR00797">
    <property type="entry name" value="matE"/>
    <property type="match status" value="1"/>
</dbReference>
<dbReference type="EMBL" id="DWXZ01000211">
    <property type="protein sequence ID" value="HJB38356.1"/>
    <property type="molecule type" value="Genomic_DNA"/>
</dbReference>
<feature type="transmembrane region" description="Helical" evidence="13">
    <location>
        <begin position="131"/>
        <end position="151"/>
    </location>
</feature>
<accession>A0A9D2M062</accession>
<dbReference type="GO" id="GO:0006811">
    <property type="term" value="P:monoatomic ion transport"/>
    <property type="evidence" value="ECO:0007669"/>
    <property type="project" value="UniProtKB-KW"/>
</dbReference>
<evidence type="ECO:0000256" key="7">
    <source>
        <dbReference type="ARBA" id="ARBA00022475"/>
    </source>
</evidence>
<feature type="transmembrane region" description="Helical" evidence="13">
    <location>
        <begin position="95"/>
        <end position="119"/>
    </location>
</feature>
<feature type="transmembrane region" description="Helical" evidence="13">
    <location>
        <begin position="163"/>
        <end position="186"/>
    </location>
</feature>
<dbReference type="GO" id="GO:0042910">
    <property type="term" value="F:xenobiotic transmembrane transporter activity"/>
    <property type="evidence" value="ECO:0007669"/>
    <property type="project" value="InterPro"/>
</dbReference>
<evidence type="ECO:0000313" key="15">
    <source>
        <dbReference type="Proteomes" id="UP000824214"/>
    </source>
</evidence>
<dbReference type="CDD" id="cd13138">
    <property type="entry name" value="MATE_yoeA_like"/>
    <property type="match status" value="1"/>
</dbReference>
<comment type="subcellular location">
    <subcellularLocation>
        <location evidence="2">Cell membrane</location>
        <topology evidence="2">Multi-pass membrane protein</topology>
    </subcellularLocation>
</comment>
<comment type="function">
    <text evidence="1">Multidrug efflux pump.</text>
</comment>
<dbReference type="AlphaFoldDB" id="A0A9D2M062"/>
<keyword evidence="11 13" id="KW-0472">Membrane</keyword>
<dbReference type="GO" id="GO:0015297">
    <property type="term" value="F:antiporter activity"/>
    <property type="evidence" value="ECO:0007669"/>
    <property type="project" value="UniProtKB-KW"/>
</dbReference>
<feature type="transmembrane region" description="Helical" evidence="13">
    <location>
        <begin position="51"/>
        <end position="74"/>
    </location>
</feature>
<dbReference type="Proteomes" id="UP000824214">
    <property type="component" value="Unassembled WGS sequence"/>
</dbReference>
<reference evidence="14" key="2">
    <citation type="submission" date="2021-04" db="EMBL/GenBank/DDBJ databases">
        <authorList>
            <person name="Gilroy R."/>
        </authorList>
    </citation>
    <scope>NUCLEOTIDE SEQUENCE</scope>
    <source>
        <strain evidence="14">ChiBcolR8-3208</strain>
    </source>
</reference>
<evidence type="ECO:0000256" key="13">
    <source>
        <dbReference type="SAM" id="Phobius"/>
    </source>
</evidence>
<feature type="transmembrane region" description="Helical" evidence="13">
    <location>
        <begin position="386"/>
        <end position="405"/>
    </location>
</feature>
<dbReference type="InterPro" id="IPR050222">
    <property type="entry name" value="MATE_MdtK"/>
</dbReference>
<dbReference type="InterPro" id="IPR002528">
    <property type="entry name" value="MATE_fam"/>
</dbReference>
<dbReference type="PANTHER" id="PTHR43298">
    <property type="entry name" value="MULTIDRUG RESISTANCE PROTEIN NORM-RELATED"/>
    <property type="match status" value="1"/>
</dbReference>
<evidence type="ECO:0000256" key="11">
    <source>
        <dbReference type="ARBA" id="ARBA00023136"/>
    </source>
</evidence>
<gene>
    <name evidence="14" type="ORF">H9942_09885</name>
</gene>
<sequence length="445" mass="48128">MTKDMTTGSPMKLVLSFAIPLMFGNLFQQFYSMVDTIIVGRFLGTGPLAAVGSTGSINFLILGFCTGICAGFTIPVSQSYGAKDFQDLKRFVGNILWLASGFTLVITVLTVALCRPILQWMDTPADILDDAYSYIVVIFLGIPTIVLYNVLASLLRALGDSRTPVIFLVVASLLNIALDLFLIVVIPMGVAGAAWATVISQGISGLACLVFIWKKFPLLHISRDDLVFRKDYARRLLGMGIPMGLQSSITAIGSILLQTSVNGLGSVVVASITAANKLYQLFSCVFDALGVAMSTYGGQNIGARRGDRIFAGLRAGMIIGSVYSLFSLVVVVFFGKPMTLLFVDASETVIIDQAYQFMVIQVAFFIPLTAVNVIRLLIQGMGYSKLAVFAGVFEMIARGGFGLFLVPVFGFNMACFASPAAWILADCFLIPAYRKVMRHVRQYGQ</sequence>
<feature type="transmembrane region" description="Helical" evidence="13">
    <location>
        <begin position="192"/>
        <end position="213"/>
    </location>
</feature>
<evidence type="ECO:0000256" key="2">
    <source>
        <dbReference type="ARBA" id="ARBA00004651"/>
    </source>
</evidence>
<organism evidence="14 15">
    <name type="scientific">Candidatus Acutalibacter ornithocaccae</name>
    <dbReference type="NCBI Taxonomy" id="2838416"/>
    <lineage>
        <taxon>Bacteria</taxon>
        <taxon>Bacillati</taxon>
        <taxon>Bacillota</taxon>
        <taxon>Clostridia</taxon>
        <taxon>Eubacteriales</taxon>
        <taxon>Acutalibacteraceae</taxon>
        <taxon>Acutalibacter</taxon>
    </lineage>
</organism>
<feature type="transmembrane region" description="Helical" evidence="13">
    <location>
        <begin position="309"/>
        <end position="334"/>
    </location>
</feature>
<evidence type="ECO:0000256" key="1">
    <source>
        <dbReference type="ARBA" id="ARBA00003408"/>
    </source>
</evidence>
<evidence type="ECO:0000256" key="8">
    <source>
        <dbReference type="ARBA" id="ARBA00022692"/>
    </source>
</evidence>
<evidence type="ECO:0000256" key="12">
    <source>
        <dbReference type="ARBA" id="ARBA00031636"/>
    </source>
</evidence>
<evidence type="ECO:0000256" key="3">
    <source>
        <dbReference type="ARBA" id="ARBA00010199"/>
    </source>
</evidence>
<keyword evidence="10" id="KW-0406">Ion transport</keyword>
<dbReference type="InterPro" id="IPR048279">
    <property type="entry name" value="MdtK-like"/>
</dbReference>
<feature type="transmembrane region" description="Helical" evidence="13">
    <location>
        <begin position="278"/>
        <end position="297"/>
    </location>
</feature>
<evidence type="ECO:0000313" key="14">
    <source>
        <dbReference type="EMBL" id="HJB38356.1"/>
    </source>
</evidence>
<name>A0A9D2M062_9FIRM</name>
<evidence type="ECO:0000256" key="10">
    <source>
        <dbReference type="ARBA" id="ARBA00023065"/>
    </source>
</evidence>
<dbReference type="PANTHER" id="PTHR43298:SF2">
    <property type="entry name" value="FMN_FAD EXPORTER YEEO-RELATED"/>
    <property type="match status" value="1"/>
</dbReference>
<keyword evidence="8 13" id="KW-0812">Transmembrane</keyword>
<protein>
    <recommendedName>
        <fullName evidence="4">Probable multidrug resistance protein NorM</fullName>
    </recommendedName>
    <alternativeName>
        <fullName evidence="12">Multidrug-efflux transporter</fullName>
    </alternativeName>
</protein>
<feature type="transmembrane region" description="Helical" evidence="13">
    <location>
        <begin position="236"/>
        <end position="258"/>
    </location>
</feature>
<feature type="transmembrane region" description="Helical" evidence="13">
    <location>
        <begin position="411"/>
        <end position="433"/>
    </location>
</feature>
<comment type="caution">
    <text evidence="14">The sequence shown here is derived from an EMBL/GenBank/DDBJ whole genome shotgun (WGS) entry which is preliminary data.</text>
</comment>
<dbReference type="PIRSF" id="PIRSF006603">
    <property type="entry name" value="DinF"/>
    <property type="match status" value="1"/>
</dbReference>
<keyword evidence="7" id="KW-1003">Cell membrane</keyword>
<evidence type="ECO:0000256" key="5">
    <source>
        <dbReference type="ARBA" id="ARBA00022448"/>
    </source>
</evidence>
<keyword evidence="9 13" id="KW-1133">Transmembrane helix</keyword>
<reference evidence="14" key="1">
    <citation type="journal article" date="2021" name="PeerJ">
        <title>Extensive microbial diversity within the chicken gut microbiome revealed by metagenomics and culture.</title>
        <authorList>
            <person name="Gilroy R."/>
            <person name="Ravi A."/>
            <person name="Getino M."/>
            <person name="Pursley I."/>
            <person name="Horton D.L."/>
            <person name="Alikhan N.F."/>
            <person name="Baker D."/>
            <person name="Gharbi K."/>
            <person name="Hall N."/>
            <person name="Watson M."/>
            <person name="Adriaenssens E.M."/>
            <person name="Foster-Nyarko E."/>
            <person name="Jarju S."/>
            <person name="Secka A."/>
            <person name="Antonio M."/>
            <person name="Oren A."/>
            <person name="Chaudhuri R.R."/>
            <person name="La Ragione R."/>
            <person name="Hildebrand F."/>
            <person name="Pallen M.J."/>
        </authorList>
    </citation>
    <scope>NUCLEOTIDE SEQUENCE</scope>
    <source>
        <strain evidence="14">ChiBcolR8-3208</strain>
    </source>
</reference>
<comment type="similarity">
    <text evidence="3">Belongs to the multi antimicrobial extrusion (MATE) (TC 2.A.66.1) family.</text>
</comment>
<dbReference type="GO" id="GO:0005886">
    <property type="term" value="C:plasma membrane"/>
    <property type="evidence" value="ECO:0007669"/>
    <property type="project" value="UniProtKB-SubCell"/>
</dbReference>
<feature type="transmembrane region" description="Helical" evidence="13">
    <location>
        <begin position="12"/>
        <end position="31"/>
    </location>
</feature>
<evidence type="ECO:0000256" key="6">
    <source>
        <dbReference type="ARBA" id="ARBA00022449"/>
    </source>
</evidence>
<evidence type="ECO:0000256" key="9">
    <source>
        <dbReference type="ARBA" id="ARBA00022989"/>
    </source>
</evidence>
<evidence type="ECO:0000256" key="4">
    <source>
        <dbReference type="ARBA" id="ARBA00020268"/>
    </source>
</evidence>
<dbReference type="Pfam" id="PF01554">
    <property type="entry name" value="MatE"/>
    <property type="match status" value="2"/>
</dbReference>